<comment type="caution">
    <text evidence="2">The sequence shown here is derived from an EMBL/GenBank/DDBJ whole genome shotgun (WGS) entry which is preliminary data.</text>
</comment>
<dbReference type="SUPFAM" id="SSF48452">
    <property type="entry name" value="TPR-like"/>
    <property type="match status" value="1"/>
</dbReference>
<keyword evidence="1" id="KW-1133">Transmembrane helix</keyword>
<dbReference type="InterPro" id="IPR011990">
    <property type="entry name" value="TPR-like_helical_dom_sf"/>
</dbReference>
<organism evidence="2 3">
    <name type="scientific">Candidatus Woesebacteria bacterium GWA1_42_12</name>
    <dbReference type="NCBI Taxonomy" id="1802472"/>
    <lineage>
        <taxon>Bacteria</taxon>
        <taxon>Candidatus Woeseibacteriota</taxon>
    </lineage>
</organism>
<name>A0A1F7WMN9_9BACT</name>
<keyword evidence="1" id="KW-0472">Membrane</keyword>
<protein>
    <recommendedName>
        <fullName evidence="4">Tetratricopeptide repeat-like domain-containing protein</fullName>
    </recommendedName>
</protein>
<feature type="transmembrane region" description="Helical" evidence="1">
    <location>
        <begin position="16"/>
        <end position="37"/>
    </location>
</feature>
<gene>
    <name evidence="2" type="ORF">A2112_02125</name>
</gene>
<proteinExistence type="predicted"/>
<dbReference type="Proteomes" id="UP000177091">
    <property type="component" value="Unassembled WGS sequence"/>
</dbReference>
<reference evidence="2 3" key="1">
    <citation type="journal article" date="2016" name="Nat. Commun.">
        <title>Thousands of microbial genomes shed light on interconnected biogeochemical processes in an aquifer system.</title>
        <authorList>
            <person name="Anantharaman K."/>
            <person name="Brown C.T."/>
            <person name="Hug L.A."/>
            <person name="Sharon I."/>
            <person name="Castelle C.J."/>
            <person name="Probst A.J."/>
            <person name="Thomas B.C."/>
            <person name="Singh A."/>
            <person name="Wilkins M.J."/>
            <person name="Karaoz U."/>
            <person name="Brodie E.L."/>
            <person name="Williams K.H."/>
            <person name="Hubbard S.S."/>
            <person name="Banfield J.F."/>
        </authorList>
    </citation>
    <scope>NUCLEOTIDE SEQUENCE [LARGE SCALE GENOMIC DNA]</scope>
</reference>
<dbReference type="EMBL" id="MGFK01000032">
    <property type="protein sequence ID" value="OGM03659.1"/>
    <property type="molecule type" value="Genomic_DNA"/>
</dbReference>
<dbReference type="Gene3D" id="1.25.40.10">
    <property type="entry name" value="Tetratricopeptide repeat domain"/>
    <property type="match status" value="1"/>
</dbReference>
<dbReference type="AlphaFoldDB" id="A0A1F7WMN9"/>
<sequence>MINQVNNRINLRKNGVPTFLFILASFLLIILSSLILLTNSSPPTKVLAANYDLEEEMVFWENIIHKYPTYVDGLVRLSFLEIQRGNITKAQNYLLMALKLNPNAKSVIEAKKTLGL</sequence>
<evidence type="ECO:0000313" key="2">
    <source>
        <dbReference type="EMBL" id="OGM03659.1"/>
    </source>
</evidence>
<evidence type="ECO:0000313" key="3">
    <source>
        <dbReference type="Proteomes" id="UP000177091"/>
    </source>
</evidence>
<evidence type="ECO:0000256" key="1">
    <source>
        <dbReference type="SAM" id="Phobius"/>
    </source>
</evidence>
<keyword evidence="1" id="KW-0812">Transmembrane</keyword>
<accession>A0A1F7WMN9</accession>
<evidence type="ECO:0008006" key="4">
    <source>
        <dbReference type="Google" id="ProtNLM"/>
    </source>
</evidence>